<evidence type="ECO:0000256" key="6">
    <source>
        <dbReference type="SAM" id="Phobius"/>
    </source>
</evidence>
<keyword evidence="2 6" id="KW-0812">Transmembrane</keyword>
<keyword evidence="4 6" id="KW-0472">Membrane</keyword>
<dbReference type="InterPro" id="IPR007688">
    <property type="entry name" value="Conjugal_tfr_TrbL/VirB6"/>
</dbReference>
<comment type="subcellular location">
    <subcellularLocation>
        <location evidence="1">Membrane</location>
        <topology evidence="1">Multi-pass membrane protein</topology>
    </subcellularLocation>
</comment>
<accession>A0A0S4M567</accession>
<evidence type="ECO:0000256" key="1">
    <source>
        <dbReference type="ARBA" id="ARBA00004141"/>
    </source>
</evidence>
<dbReference type="Pfam" id="PF04610">
    <property type="entry name" value="TrbL"/>
    <property type="match status" value="1"/>
</dbReference>
<evidence type="ECO:0000313" key="7">
    <source>
        <dbReference type="EMBL" id="CUT17421.1"/>
    </source>
</evidence>
<evidence type="ECO:0000256" key="2">
    <source>
        <dbReference type="ARBA" id="ARBA00022692"/>
    </source>
</evidence>
<dbReference type="GO" id="GO:0030255">
    <property type="term" value="P:protein secretion by the type IV secretion system"/>
    <property type="evidence" value="ECO:0007669"/>
    <property type="project" value="InterPro"/>
</dbReference>
<feature type="compositionally biased region" description="Basic and acidic residues" evidence="5">
    <location>
        <begin position="295"/>
        <end position="311"/>
    </location>
</feature>
<dbReference type="GO" id="GO:0016020">
    <property type="term" value="C:membrane"/>
    <property type="evidence" value="ECO:0007669"/>
    <property type="project" value="UniProtKB-SubCell"/>
</dbReference>
<evidence type="ECO:0000256" key="5">
    <source>
        <dbReference type="SAM" id="MobiDB-lite"/>
    </source>
</evidence>
<keyword evidence="3 6" id="KW-1133">Transmembrane helix</keyword>
<name>A0A0S4M567_9BURK</name>
<gene>
    <name evidence="7" type="ORF">Ark11_0584</name>
</gene>
<feature type="transmembrane region" description="Helical" evidence="6">
    <location>
        <begin position="241"/>
        <end position="259"/>
    </location>
</feature>
<feature type="region of interest" description="Disordered" evidence="5">
    <location>
        <begin position="287"/>
        <end position="311"/>
    </location>
</feature>
<evidence type="ECO:0000256" key="4">
    <source>
        <dbReference type="ARBA" id="ARBA00023136"/>
    </source>
</evidence>
<feature type="transmembrane region" description="Helical" evidence="6">
    <location>
        <begin position="31"/>
        <end position="50"/>
    </location>
</feature>
<organism evidence="7 8">
    <name type="scientific">Candidatus Ichthyocystis hellenicum</name>
    <dbReference type="NCBI Taxonomy" id="1561003"/>
    <lineage>
        <taxon>Bacteria</taxon>
        <taxon>Pseudomonadati</taxon>
        <taxon>Pseudomonadota</taxon>
        <taxon>Betaproteobacteria</taxon>
        <taxon>Burkholderiales</taxon>
        <taxon>Candidatus Ichthyocystis</taxon>
    </lineage>
</organism>
<dbReference type="Proteomes" id="UP000198651">
    <property type="component" value="Chromosome I"/>
</dbReference>
<dbReference type="EMBL" id="LN906597">
    <property type="protein sequence ID" value="CUT17421.1"/>
    <property type="molecule type" value="Genomic_DNA"/>
</dbReference>
<evidence type="ECO:0000256" key="3">
    <source>
        <dbReference type="ARBA" id="ARBA00022989"/>
    </source>
</evidence>
<reference evidence="8" key="1">
    <citation type="submission" date="2015-11" db="EMBL/GenBank/DDBJ databases">
        <authorList>
            <person name="Seth-Smith H.M.B."/>
        </authorList>
    </citation>
    <scope>NUCLEOTIDE SEQUENCE [LARGE SCALE GENOMIC DNA]</scope>
    <source>
        <strain evidence="8">2013Ark11</strain>
    </source>
</reference>
<dbReference type="STRING" id="1561003.Ark11_0584"/>
<sequence>MNGQIIQNICETIMHSSQQLNGVFLNEGKDLTWTLFGITIGYQLWAMVIGDNQQFLVEMLKNILIASIIFFILTNWDSFIAHFFFNNINLLAKKISPTEQDSTLNIFFDLLNSINERSFLSDIALTPEKIVAATLGNFAAVILKTATELAIILTMAAYVIVLYMGGVLLSVSLMLGPILFPWLLIKPCQFIFQGWLKFTISASLYQIVGSSMSYICRASIKHLDQLHKTLIPGYISPDQTILILIMIICFIFLTLFWQIPDICRGIISGGMNISSHHLRQHLDIRNMSKYPDSPPEERTMSLKESLRYKKR</sequence>
<dbReference type="RefSeq" id="WP_092342848.1">
    <property type="nucleotide sequence ID" value="NZ_FLSL01000096.1"/>
</dbReference>
<proteinExistence type="predicted"/>
<keyword evidence="8" id="KW-1185">Reference proteome</keyword>
<dbReference type="OrthoDB" id="8912038at2"/>
<dbReference type="AlphaFoldDB" id="A0A0S4M567"/>
<feature type="transmembrane region" description="Helical" evidence="6">
    <location>
        <begin position="62"/>
        <end position="85"/>
    </location>
</feature>
<feature type="transmembrane region" description="Helical" evidence="6">
    <location>
        <begin position="160"/>
        <end position="183"/>
    </location>
</feature>
<protein>
    <submittedName>
        <fullName evidence="7">Putative TrbL/VirB6 plasmid conjugal transfer protein</fullName>
    </submittedName>
</protein>
<evidence type="ECO:0000313" key="8">
    <source>
        <dbReference type="Proteomes" id="UP000198651"/>
    </source>
</evidence>